<dbReference type="Proteomes" id="UP000438983">
    <property type="component" value="Plasmid p1_PM101005"/>
</dbReference>
<dbReference type="PATRIC" id="fig|316.97.peg.3505"/>
<dbReference type="EMBL" id="CP007509">
    <property type="protein sequence ID" value="AHY44175.1"/>
    <property type="molecule type" value="Genomic_DNA"/>
</dbReference>
<dbReference type="RefSeq" id="WP_003291593.1">
    <property type="nucleotide sequence ID" value="NZ_CP046903.1"/>
</dbReference>
<gene>
    <name evidence="3" type="ORF">GQA94_22305</name>
    <name evidence="2" type="ORF">N5C32_12905</name>
    <name evidence="1" type="ORF">UIB01_17540</name>
</gene>
<dbReference type="EMBL" id="CP046903">
    <property type="protein sequence ID" value="QGZ32863.1"/>
    <property type="molecule type" value="Genomic_DNA"/>
</dbReference>
<proteinExistence type="predicted"/>
<dbReference type="AlphaFoldDB" id="A0A023WWS2"/>
<geneLocation type="plasmid" evidence="5">
    <name>p1_pm101005</name>
</geneLocation>
<geneLocation type="plasmid" evidence="3">
    <name>p1_PM101005</name>
</geneLocation>
<dbReference type="EMBL" id="JAOCAE010000007">
    <property type="protein sequence ID" value="MDH1236934.1"/>
    <property type="molecule type" value="Genomic_DNA"/>
</dbReference>
<dbReference type="Proteomes" id="UP000025238">
    <property type="component" value="Chromosome"/>
</dbReference>
<dbReference type="OrthoDB" id="6918841at2"/>
<protein>
    <submittedName>
        <fullName evidence="1">Uncharacterized protein</fullName>
    </submittedName>
</protein>
<reference evidence="3 5" key="2">
    <citation type="submission" date="2019-12" db="EMBL/GenBank/DDBJ databases">
        <title>Complete genome sequence of Pseudomonas stutzeri.</title>
        <authorList>
            <person name="Lim S.R."/>
            <person name="Kim J.H."/>
        </authorList>
    </citation>
    <scope>NUCLEOTIDE SEQUENCE [LARGE SCALE GENOMIC DNA]</scope>
    <source>
        <strain evidence="3 5">PM101005</strain>
        <plasmid evidence="3">p1_PM101005</plasmid>
        <plasmid evidence="5">p1_pm101005</plasmid>
    </source>
</reference>
<reference evidence="1 4" key="1">
    <citation type="submission" date="2014-03" db="EMBL/GenBank/DDBJ databases">
        <title>Complete genome sequence of Pseudomonas stutzeri 19SMN4.</title>
        <authorList>
            <person name="Brunet-Galmes I."/>
            <person name="Nogales B."/>
            <person name="Busquets A."/>
            <person name="Pena A."/>
            <person name="Gomila M."/>
            <person name="Garcia-Valdes E."/>
            <person name="Lalucat J."/>
            <person name="Bennasar A."/>
            <person name="Bosch R."/>
        </authorList>
    </citation>
    <scope>NUCLEOTIDE SEQUENCE [LARGE SCALE GENOMIC DNA]</scope>
    <source>
        <strain evidence="1 4">19SMN4</strain>
    </source>
</reference>
<name>A0A023WWS2_STUST</name>
<evidence type="ECO:0000313" key="3">
    <source>
        <dbReference type="EMBL" id="QGZ32863.1"/>
    </source>
</evidence>
<evidence type="ECO:0000313" key="5">
    <source>
        <dbReference type="Proteomes" id="UP000438983"/>
    </source>
</evidence>
<sequence>MSILILNRERDEVGGQYLVASIHGVEHCVSLDDDYPEQIPDSDDIVHRINADDFNELSEKVRSYVRKHSIAPIHSLDDVRLLAMQLGDMKAKTYEIDEEGLGLTLRDCNIDKGVRTLVRKFNSTYQAYRWLTEQLDILDFNAPR</sequence>
<reference evidence="2" key="3">
    <citation type="submission" date="2022-09" db="EMBL/GenBank/DDBJ databases">
        <title>Intensive care unit water sources are persistently colonized with multi-drug resistant bacteria and are the site of extensive horizontal gene transfer of antibiotic resistance genes.</title>
        <authorList>
            <person name="Diorio-Toth L."/>
        </authorList>
    </citation>
    <scope>NUCLEOTIDE SEQUENCE</scope>
    <source>
        <strain evidence="2">GD03947</strain>
    </source>
</reference>
<dbReference type="KEGG" id="pstu:UIB01_17540"/>
<evidence type="ECO:0000313" key="1">
    <source>
        <dbReference type="EMBL" id="AHY44175.1"/>
    </source>
</evidence>
<evidence type="ECO:0000313" key="2">
    <source>
        <dbReference type="EMBL" id="MDH1236934.1"/>
    </source>
</evidence>
<accession>A0A023WWS2</accession>
<evidence type="ECO:0000313" key="4">
    <source>
        <dbReference type="Proteomes" id="UP000025238"/>
    </source>
</evidence>
<keyword evidence="3" id="KW-0614">Plasmid</keyword>
<organism evidence="1 4">
    <name type="scientific">Stutzerimonas stutzeri</name>
    <name type="common">Pseudomonas stutzeri</name>
    <dbReference type="NCBI Taxonomy" id="316"/>
    <lineage>
        <taxon>Bacteria</taxon>
        <taxon>Pseudomonadati</taxon>
        <taxon>Pseudomonadota</taxon>
        <taxon>Gammaproteobacteria</taxon>
        <taxon>Pseudomonadales</taxon>
        <taxon>Pseudomonadaceae</taxon>
        <taxon>Stutzerimonas</taxon>
    </lineage>
</organism>
<dbReference type="Proteomes" id="UP001158500">
    <property type="component" value="Unassembled WGS sequence"/>
</dbReference>